<dbReference type="Gene3D" id="2.30.29.80">
    <property type="match status" value="1"/>
</dbReference>
<dbReference type="SUPFAM" id="SSF160113">
    <property type="entry name" value="YegP-like"/>
    <property type="match status" value="1"/>
</dbReference>
<dbReference type="InterPro" id="IPR010879">
    <property type="entry name" value="DUF1508"/>
</dbReference>
<proteinExistence type="predicted"/>
<organism evidence="2">
    <name type="scientific">freshwater metagenome</name>
    <dbReference type="NCBI Taxonomy" id="449393"/>
    <lineage>
        <taxon>unclassified sequences</taxon>
        <taxon>metagenomes</taxon>
        <taxon>ecological metagenomes</taxon>
    </lineage>
</organism>
<dbReference type="PANTHER" id="PTHR40606:SF1">
    <property type="entry name" value="UPF0339 PROTEIN YEGP"/>
    <property type="match status" value="1"/>
</dbReference>
<dbReference type="Pfam" id="PF07411">
    <property type="entry name" value="DUF1508"/>
    <property type="match status" value="1"/>
</dbReference>
<sequence length="60" mass="6284">MAGKFEVYEDKAGKFRFRLKAGNGEIVAVGEAYETMAAAQEGCAAVQRAADGATVVEADN</sequence>
<dbReference type="InterPro" id="IPR051141">
    <property type="entry name" value="UPF0339_domain"/>
</dbReference>
<evidence type="ECO:0000259" key="1">
    <source>
        <dbReference type="Pfam" id="PF07411"/>
    </source>
</evidence>
<dbReference type="PANTHER" id="PTHR40606">
    <property type="match status" value="1"/>
</dbReference>
<protein>
    <submittedName>
        <fullName evidence="2">Unannotated protein</fullName>
    </submittedName>
</protein>
<feature type="domain" description="DUF1508" evidence="1">
    <location>
        <begin position="10"/>
        <end position="57"/>
    </location>
</feature>
<evidence type="ECO:0000313" key="2">
    <source>
        <dbReference type="EMBL" id="CAB4969701.1"/>
    </source>
</evidence>
<accession>A0A6J7LMX1</accession>
<reference evidence="2" key="1">
    <citation type="submission" date="2020-05" db="EMBL/GenBank/DDBJ databases">
        <authorList>
            <person name="Chiriac C."/>
            <person name="Salcher M."/>
            <person name="Ghai R."/>
            <person name="Kavagutti S V."/>
        </authorList>
    </citation>
    <scope>NUCLEOTIDE SEQUENCE</scope>
</reference>
<name>A0A6J7LMX1_9ZZZZ</name>
<gene>
    <name evidence="2" type="ORF">UFOPK3772_03262</name>
</gene>
<dbReference type="EMBL" id="CAFBNE010000179">
    <property type="protein sequence ID" value="CAB4969701.1"/>
    <property type="molecule type" value="Genomic_DNA"/>
</dbReference>
<dbReference type="AlphaFoldDB" id="A0A6J7LMX1"/>
<dbReference type="InterPro" id="IPR036913">
    <property type="entry name" value="YegP-like_sf"/>
</dbReference>